<feature type="domain" description="Link" evidence="2">
    <location>
        <begin position="408"/>
        <end position="506"/>
    </location>
</feature>
<dbReference type="PANTHER" id="PTHR11439">
    <property type="entry name" value="GAG-POL-RELATED RETROTRANSPOSON"/>
    <property type="match status" value="1"/>
</dbReference>
<dbReference type="InterPro" id="IPR029472">
    <property type="entry name" value="Copia-like_N"/>
</dbReference>
<protein>
    <submittedName>
        <fullName evidence="3">Retrovirus-related Pol polyprotein from transposon RE1</fullName>
    </submittedName>
</protein>
<dbReference type="InterPro" id="IPR000538">
    <property type="entry name" value="Link_dom"/>
</dbReference>
<sequence length="555" mass="62965">MTTEGGNIVAARSVGRREPELPDFLQLHVGDNPGMFLVSAPFDGFDFLAWKRSVVIALRANMKLGFIDGWYTMPDETADTYETWIRVDSMVTSWILNAISKRISKAFLYTKSSRQLWLDLEEQYGENNGPLVYKLQRDISSISQGTMNVVEYFNNLSALWDEFEYLMPTRICTCGLCACGSTKLAVEDSNLIKLVRFLMGLNDSYDGIRNQILVMNPFPSINKAYAMVLRVERQRLVNMQVTDSNKGNSMDSLIAVKRYLDDLFTIKDLGHAKYFLGLELARSPHGTYVRQRKYLLDIVRDCQLDNATPASTPLPVGIKFDTTSSSILASPDRYRRLVGRLLYLGFSRPDISFAVQQLSQFIQHPRQPHWEAALHLVRYLKGTPTLGFFFGFRSSPQLTAYSDSDWALCLDTRHSVTGYCIFLDDSLVSRKTKKHATVSRSSAEAEYRSMGSTVCELLWLSYILGEFDVPVLSPIPFCCDNKAAIHITENSVFHERTKHLDIDCHLVRDHFKKGFILPRHIPSQHQVADLFTKALPAAPFTRLFSKLGMLSHAPT</sequence>
<dbReference type="PROSITE" id="PS50963">
    <property type="entry name" value="LINK_2"/>
    <property type="match status" value="1"/>
</dbReference>
<reference evidence="3" key="1">
    <citation type="submission" date="2020-06" db="EMBL/GenBank/DDBJ databases">
        <authorList>
            <person name="Li T."/>
            <person name="Hu X."/>
            <person name="Zhang T."/>
            <person name="Song X."/>
            <person name="Zhang H."/>
            <person name="Dai N."/>
            <person name="Sheng W."/>
            <person name="Hou X."/>
            <person name="Wei L."/>
        </authorList>
    </citation>
    <scope>NUCLEOTIDE SEQUENCE</scope>
    <source>
        <strain evidence="3">G02</strain>
        <tissue evidence="3">Leaf</tissue>
    </source>
</reference>
<comment type="caution">
    <text evidence="3">The sequence shown here is derived from an EMBL/GenBank/DDBJ whole genome shotgun (WGS) entry which is preliminary data.</text>
</comment>
<dbReference type="GO" id="GO:0007155">
    <property type="term" value="P:cell adhesion"/>
    <property type="evidence" value="ECO:0007669"/>
    <property type="project" value="InterPro"/>
</dbReference>
<accession>A0AAW2UDT7</accession>
<dbReference type="InterPro" id="IPR043502">
    <property type="entry name" value="DNA/RNA_pol_sf"/>
</dbReference>
<evidence type="ECO:0000313" key="3">
    <source>
        <dbReference type="EMBL" id="KAL0413726.1"/>
    </source>
</evidence>
<evidence type="ECO:0000259" key="2">
    <source>
        <dbReference type="PROSITE" id="PS50963"/>
    </source>
</evidence>
<dbReference type="AlphaFoldDB" id="A0AAW2UDT7"/>
<keyword evidence="1" id="KW-1015">Disulfide bond</keyword>
<proteinExistence type="predicted"/>
<name>A0AAW2UDT7_SESRA</name>
<evidence type="ECO:0000256" key="1">
    <source>
        <dbReference type="ARBA" id="ARBA00023157"/>
    </source>
</evidence>
<reference evidence="3" key="2">
    <citation type="journal article" date="2024" name="Plant">
        <title>Genomic evolution and insights into agronomic trait innovations of Sesamum species.</title>
        <authorList>
            <person name="Miao H."/>
            <person name="Wang L."/>
            <person name="Qu L."/>
            <person name="Liu H."/>
            <person name="Sun Y."/>
            <person name="Le M."/>
            <person name="Wang Q."/>
            <person name="Wei S."/>
            <person name="Zheng Y."/>
            <person name="Lin W."/>
            <person name="Duan Y."/>
            <person name="Cao H."/>
            <person name="Xiong S."/>
            <person name="Wang X."/>
            <person name="Wei L."/>
            <person name="Li C."/>
            <person name="Ma Q."/>
            <person name="Ju M."/>
            <person name="Zhao R."/>
            <person name="Li G."/>
            <person name="Mu C."/>
            <person name="Tian Q."/>
            <person name="Mei H."/>
            <person name="Zhang T."/>
            <person name="Gao T."/>
            <person name="Zhang H."/>
        </authorList>
    </citation>
    <scope>NUCLEOTIDE SEQUENCE</scope>
    <source>
        <strain evidence="3">G02</strain>
    </source>
</reference>
<dbReference type="Pfam" id="PF14244">
    <property type="entry name" value="Retrotran_gag_3"/>
    <property type="match status" value="1"/>
</dbReference>
<dbReference type="EMBL" id="JACGWJ010000006">
    <property type="protein sequence ID" value="KAL0413726.1"/>
    <property type="molecule type" value="Genomic_DNA"/>
</dbReference>
<dbReference type="PANTHER" id="PTHR11439:SF465">
    <property type="entry name" value="REVERSE TRANSCRIPTASE TY1_COPIA-TYPE DOMAIN-CONTAINING PROTEIN"/>
    <property type="match status" value="1"/>
</dbReference>
<organism evidence="3">
    <name type="scientific">Sesamum radiatum</name>
    <name type="common">Black benniseed</name>
    <dbReference type="NCBI Taxonomy" id="300843"/>
    <lineage>
        <taxon>Eukaryota</taxon>
        <taxon>Viridiplantae</taxon>
        <taxon>Streptophyta</taxon>
        <taxon>Embryophyta</taxon>
        <taxon>Tracheophyta</taxon>
        <taxon>Spermatophyta</taxon>
        <taxon>Magnoliopsida</taxon>
        <taxon>eudicotyledons</taxon>
        <taxon>Gunneridae</taxon>
        <taxon>Pentapetalae</taxon>
        <taxon>asterids</taxon>
        <taxon>lamiids</taxon>
        <taxon>Lamiales</taxon>
        <taxon>Pedaliaceae</taxon>
        <taxon>Sesamum</taxon>
    </lineage>
</organism>
<dbReference type="SUPFAM" id="SSF56672">
    <property type="entry name" value="DNA/RNA polymerases"/>
    <property type="match status" value="1"/>
</dbReference>
<gene>
    <name evidence="3" type="ORF">Sradi_1574300</name>
</gene>
<dbReference type="CDD" id="cd09272">
    <property type="entry name" value="RNase_HI_RT_Ty1"/>
    <property type="match status" value="1"/>
</dbReference>
<dbReference type="GO" id="GO:0005540">
    <property type="term" value="F:hyaluronic acid binding"/>
    <property type="evidence" value="ECO:0007669"/>
    <property type="project" value="InterPro"/>
</dbReference>